<dbReference type="GO" id="GO:0016887">
    <property type="term" value="F:ATP hydrolysis activity"/>
    <property type="evidence" value="ECO:0007669"/>
    <property type="project" value="InterPro"/>
</dbReference>
<dbReference type="CDD" id="cd03255">
    <property type="entry name" value="ABC_MJ0796_LolCDE_FtsE"/>
    <property type="match status" value="1"/>
</dbReference>
<dbReference type="GO" id="GO:0098796">
    <property type="term" value="C:membrane protein complex"/>
    <property type="evidence" value="ECO:0007669"/>
    <property type="project" value="UniProtKB-ARBA"/>
</dbReference>
<proteinExistence type="predicted"/>
<dbReference type="PROSITE" id="PS50893">
    <property type="entry name" value="ABC_TRANSPORTER_2"/>
    <property type="match status" value="1"/>
</dbReference>
<dbReference type="InterPro" id="IPR003593">
    <property type="entry name" value="AAA+_ATPase"/>
</dbReference>
<dbReference type="GO" id="GO:0005524">
    <property type="term" value="F:ATP binding"/>
    <property type="evidence" value="ECO:0007669"/>
    <property type="project" value="UniProtKB-KW"/>
</dbReference>
<sequence>MSGETVLELDAVTKVYGEQPPVPALRGVSFSVGRGELVAIVGPSGSGKSTLLHVIGTLERPSSGVVRIGGADAARLTDRELSLLRAREIGFVFQQFFLAEHATVRENVADGLLYAGVRAAERYRLADEALERVGLSDRATFKPNKISGGQRQRVAIARALVGRPAIVLADEPTGNLDSTTGASIMALIHELNAAGSTIIMITHDAGLADQLPRRIRLLDGRVVSDTGDGERP</sequence>
<dbReference type="PROSITE" id="PS00211">
    <property type="entry name" value="ABC_TRANSPORTER_1"/>
    <property type="match status" value="1"/>
</dbReference>
<dbReference type="FunFam" id="3.40.50.300:FF:000032">
    <property type="entry name" value="Export ABC transporter ATP-binding protein"/>
    <property type="match status" value="1"/>
</dbReference>
<reference evidence="5" key="1">
    <citation type="submission" date="2021-01" db="EMBL/GenBank/DDBJ databases">
        <title>Whole genome shotgun sequence of Virgisporangium aurantiacum NBRC 16421.</title>
        <authorList>
            <person name="Komaki H."/>
            <person name="Tamura T."/>
        </authorList>
    </citation>
    <scope>NUCLEOTIDE SEQUENCE</scope>
    <source>
        <strain evidence="5">NBRC 16421</strain>
    </source>
</reference>
<keyword evidence="2" id="KW-0547">Nucleotide-binding</keyword>
<evidence type="ECO:0000313" key="6">
    <source>
        <dbReference type="Proteomes" id="UP000612585"/>
    </source>
</evidence>
<dbReference type="Proteomes" id="UP000612585">
    <property type="component" value="Unassembled WGS sequence"/>
</dbReference>
<dbReference type="InterPro" id="IPR017871">
    <property type="entry name" value="ABC_transporter-like_CS"/>
</dbReference>
<evidence type="ECO:0000256" key="2">
    <source>
        <dbReference type="ARBA" id="ARBA00022741"/>
    </source>
</evidence>
<organism evidence="5 6">
    <name type="scientific">Virgisporangium aurantiacum</name>
    <dbReference type="NCBI Taxonomy" id="175570"/>
    <lineage>
        <taxon>Bacteria</taxon>
        <taxon>Bacillati</taxon>
        <taxon>Actinomycetota</taxon>
        <taxon>Actinomycetes</taxon>
        <taxon>Micromonosporales</taxon>
        <taxon>Micromonosporaceae</taxon>
        <taxon>Virgisporangium</taxon>
    </lineage>
</organism>
<dbReference type="GO" id="GO:0005886">
    <property type="term" value="C:plasma membrane"/>
    <property type="evidence" value="ECO:0007669"/>
    <property type="project" value="TreeGrafter"/>
</dbReference>
<keyword evidence="6" id="KW-1185">Reference proteome</keyword>
<evidence type="ECO:0000259" key="4">
    <source>
        <dbReference type="PROSITE" id="PS50893"/>
    </source>
</evidence>
<feature type="domain" description="ABC transporter" evidence="4">
    <location>
        <begin position="7"/>
        <end position="231"/>
    </location>
</feature>
<evidence type="ECO:0000313" key="5">
    <source>
        <dbReference type="EMBL" id="GIJ61842.1"/>
    </source>
</evidence>
<dbReference type="InterPro" id="IPR027417">
    <property type="entry name" value="P-loop_NTPase"/>
</dbReference>
<dbReference type="GO" id="GO:0022857">
    <property type="term" value="F:transmembrane transporter activity"/>
    <property type="evidence" value="ECO:0007669"/>
    <property type="project" value="TreeGrafter"/>
</dbReference>
<dbReference type="RefSeq" id="WP_204007061.1">
    <property type="nucleotide sequence ID" value="NZ_BOPG01000071.1"/>
</dbReference>
<dbReference type="InterPro" id="IPR015854">
    <property type="entry name" value="ABC_transpr_LolD-like"/>
</dbReference>
<dbReference type="SUPFAM" id="SSF52540">
    <property type="entry name" value="P-loop containing nucleoside triphosphate hydrolases"/>
    <property type="match status" value="1"/>
</dbReference>
<dbReference type="PANTHER" id="PTHR24220:SF86">
    <property type="entry name" value="ABC TRANSPORTER ABCH.1"/>
    <property type="match status" value="1"/>
</dbReference>
<dbReference type="PANTHER" id="PTHR24220">
    <property type="entry name" value="IMPORT ATP-BINDING PROTEIN"/>
    <property type="match status" value="1"/>
</dbReference>
<dbReference type="InterPro" id="IPR017911">
    <property type="entry name" value="MacB-like_ATP-bd"/>
</dbReference>
<comment type="caution">
    <text evidence="5">The sequence shown here is derived from an EMBL/GenBank/DDBJ whole genome shotgun (WGS) entry which is preliminary data.</text>
</comment>
<evidence type="ECO:0000256" key="3">
    <source>
        <dbReference type="ARBA" id="ARBA00022840"/>
    </source>
</evidence>
<dbReference type="AlphaFoldDB" id="A0A8J4E7I3"/>
<keyword evidence="1" id="KW-0813">Transport</keyword>
<dbReference type="Gene3D" id="3.40.50.300">
    <property type="entry name" value="P-loop containing nucleotide triphosphate hydrolases"/>
    <property type="match status" value="1"/>
</dbReference>
<gene>
    <name evidence="5" type="ORF">Vau01_093580</name>
</gene>
<name>A0A8J4E7I3_9ACTN</name>
<keyword evidence="3 5" id="KW-0067">ATP-binding</keyword>
<dbReference type="InterPro" id="IPR003439">
    <property type="entry name" value="ABC_transporter-like_ATP-bd"/>
</dbReference>
<dbReference type="Pfam" id="PF00005">
    <property type="entry name" value="ABC_tran"/>
    <property type="match status" value="1"/>
</dbReference>
<evidence type="ECO:0000256" key="1">
    <source>
        <dbReference type="ARBA" id="ARBA00022448"/>
    </source>
</evidence>
<dbReference type="SMART" id="SM00382">
    <property type="entry name" value="AAA"/>
    <property type="match status" value="1"/>
</dbReference>
<dbReference type="EMBL" id="BOPG01000071">
    <property type="protein sequence ID" value="GIJ61842.1"/>
    <property type="molecule type" value="Genomic_DNA"/>
</dbReference>
<protein>
    <submittedName>
        <fullName evidence="5">Peptide ABC transporter ATP-binding protein</fullName>
    </submittedName>
</protein>
<accession>A0A8J4E7I3</accession>